<accession>A0ABQ1ED39</accession>
<comment type="caution">
    <text evidence="9">The sequence shown here is derived from an EMBL/GenBank/DDBJ whole genome shotgun (WGS) entry which is preliminary data.</text>
</comment>
<keyword evidence="6" id="KW-0598">Phosphotransferase system</keyword>
<dbReference type="NCBIfam" id="TIGR00854">
    <property type="entry name" value="pts-sorbose"/>
    <property type="match status" value="1"/>
</dbReference>
<evidence type="ECO:0000256" key="1">
    <source>
        <dbReference type="ARBA" id="ARBA00004496"/>
    </source>
</evidence>
<keyword evidence="4" id="KW-0762">Sugar transport</keyword>
<dbReference type="Proteomes" id="UP000663802">
    <property type="component" value="Unassembled WGS sequence"/>
</dbReference>
<sequence length="157" mass="17379">MNIVLARIDDRLIHGQVATIWSKETRCERIIVCNDEVAADPIRKTLLTQVAPPGVKASVVDVDKAIRVYQNPKYEGVRVLFLFTNPTDVLRMVEGGVDIKSVNIGGMAFREGKKQVTSAVSVDQKDIDAFKALNAKGIELEIRKVVTDSKVDLMTKI</sequence>
<keyword evidence="5" id="KW-0808">Transferase</keyword>
<evidence type="ECO:0000313" key="9">
    <source>
        <dbReference type="EMBL" id="GFZ32716.1"/>
    </source>
</evidence>
<dbReference type="Gene3D" id="3.40.35.10">
    <property type="entry name" value="Phosphotransferase system, sorbose subfamily IIB component"/>
    <property type="match status" value="1"/>
</dbReference>
<feature type="domain" description="PTS EIIB type-4" evidence="8">
    <location>
        <begin position="1"/>
        <end position="157"/>
    </location>
</feature>
<evidence type="ECO:0000256" key="4">
    <source>
        <dbReference type="ARBA" id="ARBA00022597"/>
    </source>
</evidence>
<evidence type="ECO:0000256" key="3">
    <source>
        <dbReference type="ARBA" id="ARBA00022490"/>
    </source>
</evidence>
<comment type="subcellular location">
    <subcellularLocation>
        <location evidence="1">Cytoplasm</location>
    </subcellularLocation>
</comment>
<dbReference type="CDD" id="cd00001">
    <property type="entry name" value="PTS_IIB_man"/>
    <property type="match status" value="1"/>
</dbReference>
<evidence type="ECO:0000256" key="5">
    <source>
        <dbReference type="ARBA" id="ARBA00022679"/>
    </source>
</evidence>
<dbReference type="RefSeq" id="WP_206870989.1">
    <property type="nucleotide sequence ID" value="NZ_BMBA01000003.1"/>
</dbReference>
<protein>
    <recommendedName>
        <fullName evidence="8">PTS EIIB type-4 domain-containing protein</fullName>
    </recommendedName>
</protein>
<evidence type="ECO:0000256" key="2">
    <source>
        <dbReference type="ARBA" id="ARBA00022448"/>
    </source>
</evidence>
<name>A0ABQ1ED39_9CLOT</name>
<keyword evidence="2" id="KW-0813">Transport</keyword>
<keyword evidence="10" id="KW-1185">Reference proteome</keyword>
<dbReference type="InterPro" id="IPR036667">
    <property type="entry name" value="PTS_IIB_sorbose-sp_sf"/>
</dbReference>
<organism evidence="9 10">
    <name type="scientific">Clostridium zeae</name>
    <dbReference type="NCBI Taxonomy" id="2759022"/>
    <lineage>
        <taxon>Bacteria</taxon>
        <taxon>Bacillati</taxon>
        <taxon>Bacillota</taxon>
        <taxon>Clostridia</taxon>
        <taxon>Eubacteriales</taxon>
        <taxon>Clostridiaceae</taxon>
        <taxon>Clostridium</taxon>
    </lineage>
</organism>
<evidence type="ECO:0000256" key="7">
    <source>
        <dbReference type="ARBA" id="ARBA00022777"/>
    </source>
</evidence>
<dbReference type="SUPFAM" id="SSF52728">
    <property type="entry name" value="PTS IIb component"/>
    <property type="match status" value="1"/>
</dbReference>
<reference evidence="9 10" key="1">
    <citation type="journal article" date="2021" name="Int. J. Syst. Evol. Microbiol.">
        <title>Clostridium zeae sp. nov., isolated from corn silage.</title>
        <authorList>
            <person name="Kobayashi H."/>
            <person name="Tanizawa Y."/>
            <person name="Yagura M."/>
            <person name="Sakamoto M."/>
            <person name="Ohkuma M."/>
            <person name="Tohno M."/>
        </authorList>
    </citation>
    <scope>NUCLEOTIDE SEQUENCE [LARGE SCALE GENOMIC DNA]</scope>
    <source>
        <strain evidence="9 10">CSC2</strain>
    </source>
</reference>
<dbReference type="InterPro" id="IPR018455">
    <property type="entry name" value="PTS_IIB_sorbose-sp_subgr"/>
</dbReference>
<dbReference type="Pfam" id="PF03830">
    <property type="entry name" value="PTSIIB_sorb"/>
    <property type="match status" value="1"/>
</dbReference>
<dbReference type="InterPro" id="IPR004720">
    <property type="entry name" value="PTS_IIB_sorbose-sp"/>
</dbReference>
<evidence type="ECO:0000259" key="8">
    <source>
        <dbReference type="PROSITE" id="PS51101"/>
    </source>
</evidence>
<evidence type="ECO:0000256" key="6">
    <source>
        <dbReference type="ARBA" id="ARBA00022683"/>
    </source>
</evidence>
<keyword evidence="3" id="KW-0963">Cytoplasm</keyword>
<keyword evidence="7" id="KW-0418">Kinase</keyword>
<dbReference type="EMBL" id="BMBA01000003">
    <property type="protein sequence ID" value="GFZ32716.1"/>
    <property type="molecule type" value="Genomic_DNA"/>
</dbReference>
<gene>
    <name evidence="9" type="ORF">CSC2_32420</name>
</gene>
<proteinExistence type="predicted"/>
<dbReference type="PROSITE" id="PS51101">
    <property type="entry name" value="PTS_EIIB_TYPE_4"/>
    <property type="match status" value="1"/>
</dbReference>
<evidence type="ECO:0000313" key="10">
    <source>
        <dbReference type="Proteomes" id="UP000663802"/>
    </source>
</evidence>